<evidence type="ECO:0000313" key="2">
    <source>
        <dbReference type="EMBL" id="CAF3230055.1"/>
    </source>
</evidence>
<dbReference type="InterPro" id="IPR036691">
    <property type="entry name" value="Endo/exonu/phosph_ase_sf"/>
</dbReference>
<proteinExistence type="predicted"/>
<dbReference type="Proteomes" id="UP000663838">
    <property type="component" value="Unassembled WGS sequence"/>
</dbReference>
<dbReference type="EMBL" id="CAJOBP010003152">
    <property type="protein sequence ID" value="CAF4392194.1"/>
    <property type="molecule type" value="Genomic_DNA"/>
</dbReference>
<feature type="region of interest" description="Disordered" evidence="1">
    <location>
        <begin position="18"/>
        <end position="50"/>
    </location>
</feature>
<evidence type="ECO:0000313" key="4">
    <source>
        <dbReference type="EMBL" id="CAF4844312.1"/>
    </source>
</evidence>
<feature type="compositionally biased region" description="Basic and acidic residues" evidence="1">
    <location>
        <begin position="18"/>
        <end position="32"/>
    </location>
</feature>
<gene>
    <name evidence="2" type="ORF">TIS948_LOCUS14058</name>
    <name evidence="4" type="ORF">TOA249_LOCUS26344</name>
    <name evidence="3" type="ORF">UJA718_LOCUS18497</name>
</gene>
<evidence type="ECO:0000313" key="5">
    <source>
        <dbReference type="Proteomes" id="UP000663873"/>
    </source>
</evidence>
<comment type="caution">
    <text evidence="3">The sequence shown here is derived from an EMBL/GenBank/DDBJ whole genome shotgun (WGS) entry which is preliminary data.</text>
</comment>
<accession>A0A820NKP0</accession>
<reference evidence="3" key="1">
    <citation type="submission" date="2021-02" db="EMBL/GenBank/DDBJ databases">
        <authorList>
            <person name="Nowell W R."/>
        </authorList>
    </citation>
    <scope>NUCLEOTIDE SEQUENCE</scope>
</reference>
<keyword evidence="5" id="KW-1185">Reference proteome</keyword>
<dbReference type="Proteomes" id="UP000663825">
    <property type="component" value="Unassembled WGS sequence"/>
</dbReference>
<dbReference type="GO" id="GO:0003824">
    <property type="term" value="F:catalytic activity"/>
    <property type="evidence" value="ECO:0007669"/>
    <property type="project" value="InterPro"/>
</dbReference>
<name>A0A820NKP0_9BILA</name>
<dbReference type="SUPFAM" id="SSF56219">
    <property type="entry name" value="DNase I-like"/>
    <property type="match status" value="1"/>
</dbReference>
<dbReference type="Proteomes" id="UP000663873">
    <property type="component" value="Unassembled WGS sequence"/>
</dbReference>
<protein>
    <recommendedName>
        <fullName evidence="6">Craniofacial development protein 2-like</fullName>
    </recommendedName>
</protein>
<sequence length="208" mass="23968">MNRQSTIFQVMGLEDETLRSESTEHMTGEEPRSSTISTVNNDAIEPKPKGSSIAEHYRYKRKGQSFLKTHQIRTWNVRSMNQGKLEIVKSEMDRMKIDILGISELKWTGNGHFTSGNYEVYYSGSQNTRKNGVAMVLNKKLINSVIGYYPKNDRMISIRLQGKPTNVTIIQIYAPTNSSRRINNRGLLHGFTTNTRRRSKERCHPNNW</sequence>
<organism evidence="3 5">
    <name type="scientific">Rotaria socialis</name>
    <dbReference type="NCBI Taxonomy" id="392032"/>
    <lineage>
        <taxon>Eukaryota</taxon>
        <taxon>Metazoa</taxon>
        <taxon>Spiralia</taxon>
        <taxon>Gnathifera</taxon>
        <taxon>Rotifera</taxon>
        <taxon>Eurotatoria</taxon>
        <taxon>Bdelloidea</taxon>
        <taxon>Philodinida</taxon>
        <taxon>Philodinidae</taxon>
        <taxon>Rotaria</taxon>
    </lineage>
</organism>
<dbReference type="AlphaFoldDB" id="A0A820NKP0"/>
<evidence type="ECO:0008006" key="6">
    <source>
        <dbReference type="Google" id="ProtNLM"/>
    </source>
</evidence>
<evidence type="ECO:0000313" key="3">
    <source>
        <dbReference type="EMBL" id="CAF4392194.1"/>
    </source>
</evidence>
<dbReference type="EMBL" id="CAJOBS010003062">
    <property type="protein sequence ID" value="CAF4844312.1"/>
    <property type="molecule type" value="Genomic_DNA"/>
</dbReference>
<evidence type="ECO:0000256" key="1">
    <source>
        <dbReference type="SAM" id="MobiDB-lite"/>
    </source>
</evidence>
<dbReference type="Gene3D" id="3.60.10.10">
    <property type="entry name" value="Endonuclease/exonuclease/phosphatase"/>
    <property type="match status" value="1"/>
</dbReference>
<dbReference type="EMBL" id="CAJNXB010002268">
    <property type="protein sequence ID" value="CAF3230055.1"/>
    <property type="molecule type" value="Genomic_DNA"/>
</dbReference>
<dbReference type="OrthoDB" id="414666at2759"/>